<dbReference type="Proteomes" id="UP000078476">
    <property type="component" value="Unassembled WGS sequence"/>
</dbReference>
<gene>
    <name evidence="1" type="ORF">A1359_20350</name>
</gene>
<dbReference type="OrthoDB" id="8587166at2"/>
<proteinExistence type="predicted"/>
<evidence type="ECO:0000313" key="2">
    <source>
        <dbReference type="Proteomes" id="UP000078476"/>
    </source>
</evidence>
<dbReference type="EMBL" id="LUUI01000028">
    <property type="protein sequence ID" value="OAI20841.1"/>
    <property type="molecule type" value="Genomic_DNA"/>
</dbReference>
<dbReference type="RefSeq" id="WP_066977300.1">
    <property type="nucleotide sequence ID" value="NZ_LUUI01000028.1"/>
</dbReference>
<evidence type="ECO:0000313" key="1">
    <source>
        <dbReference type="EMBL" id="OAI20841.1"/>
    </source>
</evidence>
<accession>A0A177NSG4</accession>
<evidence type="ECO:0008006" key="3">
    <source>
        <dbReference type="Google" id="ProtNLM"/>
    </source>
</evidence>
<dbReference type="AlphaFoldDB" id="A0A177NSG4"/>
<protein>
    <recommendedName>
        <fullName evidence="3">Wadjet protein JetD C-terminal domain-containing protein</fullName>
    </recommendedName>
</protein>
<comment type="caution">
    <text evidence="1">The sequence shown here is derived from an EMBL/GenBank/DDBJ whole genome shotgun (WGS) entry which is preliminary data.</text>
</comment>
<reference evidence="1 2" key="1">
    <citation type="submission" date="2016-03" db="EMBL/GenBank/DDBJ databases">
        <authorList>
            <person name="Ploux O."/>
        </authorList>
    </citation>
    <scope>NUCLEOTIDE SEQUENCE [LARGE SCALE GENOMIC DNA]</scope>
    <source>
        <strain evidence="1 2">R-45370</strain>
    </source>
</reference>
<organism evidence="1 2">
    <name type="scientific">Methylomonas lenta</name>
    <dbReference type="NCBI Taxonomy" id="980561"/>
    <lineage>
        <taxon>Bacteria</taxon>
        <taxon>Pseudomonadati</taxon>
        <taxon>Pseudomonadota</taxon>
        <taxon>Gammaproteobacteria</taxon>
        <taxon>Methylococcales</taxon>
        <taxon>Methylococcaceae</taxon>
        <taxon>Methylomonas</taxon>
    </lineage>
</organism>
<name>A0A177NSG4_9GAMM</name>
<sequence>MSVLSDAIKRLLESPESHKQSDFSPLQRKELEAFASSTRLLEIVKSGRTTFYRVLNPQGLLGYFQQLHPLSETDLPMDLPARSRNVGINRNSKKGKSSHESFYLLMKAWADGVIWQDEQNVLQVTFTTEQFGAAVLQVNKGQEWRCNRALLFVENQALFDQCDWVEADFDGCLIYYAGQIPDLLLVWIAERKRSQEIILFPDYDGVGLSNYARLADAVHPDTKLSFYWLPNWKSKLVQYGDADIWLKTRIQFENAFEKLNNLGVIDENLIELARLSQLNGKALEQESIWL</sequence>
<keyword evidence="2" id="KW-1185">Reference proteome</keyword>
<dbReference type="STRING" id="980561.A1359_20350"/>